<dbReference type="VEuPathDB" id="FungiDB:BD410DRAFT_817428"/>
<dbReference type="InterPro" id="IPR032054">
    <property type="entry name" value="Cdt1_C"/>
</dbReference>
<evidence type="ECO:0000256" key="1">
    <source>
        <dbReference type="ARBA" id="ARBA00008356"/>
    </source>
</evidence>
<feature type="region of interest" description="Disordered" evidence="3">
    <location>
        <begin position="253"/>
        <end position="295"/>
    </location>
</feature>
<dbReference type="AlphaFoldDB" id="A0A4R5XDS6"/>
<feature type="compositionally biased region" description="Basic and acidic residues" evidence="3">
    <location>
        <begin position="368"/>
        <end position="382"/>
    </location>
</feature>
<organism evidence="5 6">
    <name type="scientific">Rickenella mellea</name>
    <dbReference type="NCBI Taxonomy" id="50990"/>
    <lineage>
        <taxon>Eukaryota</taxon>
        <taxon>Fungi</taxon>
        <taxon>Dikarya</taxon>
        <taxon>Basidiomycota</taxon>
        <taxon>Agaricomycotina</taxon>
        <taxon>Agaricomycetes</taxon>
        <taxon>Hymenochaetales</taxon>
        <taxon>Rickenellaceae</taxon>
        <taxon>Rickenella</taxon>
    </lineage>
</organism>
<evidence type="ECO:0000256" key="3">
    <source>
        <dbReference type="SAM" id="MobiDB-lite"/>
    </source>
</evidence>
<dbReference type="Gene3D" id="1.10.10.1420">
    <property type="entry name" value="DNA replication factor Cdt1, C-terminal WH domain"/>
    <property type="match status" value="1"/>
</dbReference>
<feature type="compositionally biased region" description="Polar residues" evidence="3">
    <location>
        <begin position="270"/>
        <end position="282"/>
    </location>
</feature>
<feature type="domain" description="DNA replication factor Cdt1 C-terminal" evidence="4">
    <location>
        <begin position="373"/>
        <end position="493"/>
    </location>
</feature>
<proteinExistence type="inferred from homology"/>
<feature type="compositionally biased region" description="Basic and acidic residues" evidence="3">
    <location>
        <begin position="536"/>
        <end position="555"/>
    </location>
</feature>
<evidence type="ECO:0000313" key="5">
    <source>
        <dbReference type="EMBL" id="TDL29229.1"/>
    </source>
</evidence>
<dbReference type="Pfam" id="PF16679">
    <property type="entry name" value="CDT1_C"/>
    <property type="match status" value="1"/>
</dbReference>
<evidence type="ECO:0000259" key="4">
    <source>
        <dbReference type="Pfam" id="PF16679"/>
    </source>
</evidence>
<protein>
    <recommendedName>
        <fullName evidence="4">DNA replication factor Cdt1 C-terminal domain-containing protein</fullName>
    </recommendedName>
</protein>
<feature type="region of interest" description="Disordered" evidence="3">
    <location>
        <begin position="504"/>
        <end position="555"/>
    </location>
</feature>
<dbReference type="OrthoDB" id="3366139at2759"/>
<keyword evidence="6" id="KW-1185">Reference proteome</keyword>
<dbReference type="Proteomes" id="UP000294933">
    <property type="component" value="Unassembled WGS sequence"/>
</dbReference>
<name>A0A4R5XDS6_9AGAM</name>
<feature type="compositionally biased region" description="Low complexity" evidence="3">
    <location>
        <begin position="257"/>
        <end position="269"/>
    </location>
</feature>
<feature type="region of interest" description="Disordered" evidence="3">
    <location>
        <begin position="324"/>
        <end position="398"/>
    </location>
</feature>
<keyword evidence="2" id="KW-0131">Cell cycle</keyword>
<feature type="compositionally biased region" description="Polar residues" evidence="3">
    <location>
        <begin position="1"/>
        <end position="10"/>
    </location>
</feature>
<dbReference type="InterPro" id="IPR038090">
    <property type="entry name" value="Cdt1_C_WH_dom_sf"/>
</dbReference>
<sequence length="555" mass="60297">MADVYSTLQISPKKKRCPPISDDESNVTTPKKLRTSKIPLTPATSSRKRVQTPLTLPPHLARLHNIQTSLNRALAHALATSAVSPTSDTGIVPNVLNHHTLTAAGGLSANCTLDDLRRLCWLWEWDGKKLPKAEFDSDNPFLDSPTSEHPKQWTRGAMGLVVTPTTHLLKTAERRVPAYGLGIEVEMDIDKDMRGGMAAVARWTAAGEGRMKEITRKLHRWVEIHEGHATVPPLPFADLPALTQATKQSALTQRLASLSPKSPKPSSSSTVLQTPPSPSRSSPIKARVTPVKRGVKEFAIPPTPVSLPRMKSMIPFPQTPSSKLYLTPSASNPRTPSIIAASSSSGPTTPVNRASDTATSTPETPSTSRREALYERIRKRSESQPSTPSKSRIASAGGMTKDQLLKLSQEELRRRCLLGRLGNVAEGIWMLFSTPTTMTSASPSARKKRTLPSTEVAQAIIKSSPVPISSAEAHESINLLSSLCPFFLKSVEVAGEEWLEMPSSSTAAAVPPTPSKRRGVDDCDNLKALSPKRVKKEGGGLREVRERIKKELEND</sequence>
<feature type="compositionally biased region" description="Polar residues" evidence="3">
    <location>
        <begin position="383"/>
        <end position="392"/>
    </location>
</feature>
<feature type="compositionally biased region" description="Low complexity" evidence="3">
    <location>
        <begin position="354"/>
        <end position="367"/>
    </location>
</feature>
<evidence type="ECO:0000313" key="6">
    <source>
        <dbReference type="Proteomes" id="UP000294933"/>
    </source>
</evidence>
<reference evidence="5 6" key="1">
    <citation type="submission" date="2018-06" db="EMBL/GenBank/DDBJ databases">
        <title>A transcriptomic atlas of mushroom development highlights an independent origin of complex multicellularity.</title>
        <authorList>
            <consortium name="DOE Joint Genome Institute"/>
            <person name="Krizsan K."/>
            <person name="Almasi E."/>
            <person name="Merenyi Z."/>
            <person name="Sahu N."/>
            <person name="Viragh M."/>
            <person name="Koszo T."/>
            <person name="Mondo S."/>
            <person name="Kiss B."/>
            <person name="Balint B."/>
            <person name="Kues U."/>
            <person name="Barry K."/>
            <person name="Hegedus J.C."/>
            <person name="Henrissat B."/>
            <person name="Johnson J."/>
            <person name="Lipzen A."/>
            <person name="Ohm R."/>
            <person name="Nagy I."/>
            <person name="Pangilinan J."/>
            <person name="Yan J."/>
            <person name="Xiong Y."/>
            <person name="Grigoriev I.V."/>
            <person name="Hibbett D.S."/>
            <person name="Nagy L.G."/>
        </authorList>
    </citation>
    <scope>NUCLEOTIDE SEQUENCE [LARGE SCALE GENOMIC DNA]</scope>
    <source>
        <strain evidence="5 6">SZMC22713</strain>
    </source>
</reference>
<dbReference type="EMBL" id="ML170156">
    <property type="protein sequence ID" value="TDL29229.1"/>
    <property type="molecule type" value="Genomic_DNA"/>
</dbReference>
<feature type="compositionally biased region" description="Polar residues" evidence="3">
    <location>
        <begin position="324"/>
        <end position="335"/>
    </location>
</feature>
<accession>A0A4R5XDS6</accession>
<evidence type="ECO:0000256" key="2">
    <source>
        <dbReference type="ARBA" id="ARBA00023306"/>
    </source>
</evidence>
<gene>
    <name evidence="5" type="ORF">BD410DRAFT_817428</name>
</gene>
<feature type="region of interest" description="Disordered" evidence="3">
    <location>
        <begin position="1"/>
        <end position="32"/>
    </location>
</feature>
<comment type="similarity">
    <text evidence="1">Belongs to the Cdt1 family.</text>
</comment>